<accession>A0A915JYA6</accession>
<evidence type="ECO:0000313" key="2">
    <source>
        <dbReference type="WBParaSite" id="nRc.2.0.1.t30989-RA"/>
    </source>
</evidence>
<proteinExistence type="predicted"/>
<dbReference type="WBParaSite" id="nRc.2.0.1.t30989-RA">
    <property type="protein sequence ID" value="nRc.2.0.1.t30989-RA"/>
    <property type="gene ID" value="nRc.2.0.1.g30989"/>
</dbReference>
<keyword evidence="1" id="KW-1185">Reference proteome</keyword>
<name>A0A915JYA6_ROMCU</name>
<protein>
    <submittedName>
        <fullName evidence="2">Uncharacterized protein</fullName>
    </submittedName>
</protein>
<dbReference type="AlphaFoldDB" id="A0A915JYA6"/>
<evidence type="ECO:0000313" key="1">
    <source>
        <dbReference type="Proteomes" id="UP000887565"/>
    </source>
</evidence>
<reference evidence="2" key="1">
    <citation type="submission" date="2022-11" db="UniProtKB">
        <authorList>
            <consortium name="WormBaseParasite"/>
        </authorList>
    </citation>
    <scope>IDENTIFICATION</scope>
</reference>
<dbReference type="Proteomes" id="UP000887565">
    <property type="component" value="Unplaced"/>
</dbReference>
<sequence>MSTGCFDKNPKISIRDFSIKTDGGDMILDSQGQSMKVFDYAHFRKLWDEFFYSTDKEALGNNLFGLMPAEE</sequence>
<organism evidence="1 2">
    <name type="scientific">Romanomermis culicivorax</name>
    <name type="common">Nematode worm</name>
    <dbReference type="NCBI Taxonomy" id="13658"/>
    <lineage>
        <taxon>Eukaryota</taxon>
        <taxon>Metazoa</taxon>
        <taxon>Ecdysozoa</taxon>
        <taxon>Nematoda</taxon>
        <taxon>Enoplea</taxon>
        <taxon>Dorylaimia</taxon>
        <taxon>Mermithida</taxon>
        <taxon>Mermithoidea</taxon>
        <taxon>Mermithidae</taxon>
        <taxon>Romanomermis</taxon>
    </lineage>
</organism>